<feature type="compositionally biased region" description="Basic and acidic residues" evidence="1">
    <location>
        <begin position="250"/>
        <end position="270"/>
    </location>
</feature>
<dbReference type="Proteomes" id="UP001293593">
    <property type="component" value="Unassembled WGS sequence"/>
</dbReference>
<feature type="compositionally biased region" description="Basic and acidic residues" evidence="1">
    <location>
        <begin position="279"/>
        <end position="294"/>
    </location>
</feature>
<organism evidence="3 4">
    <name type="scientific">Acacia crassicarpa</name>
    <name type="common">northern wattle</name>
    <dbReference type="NCBI Taxonomy" id="499986"/>
    <lineage>
        <taxon>Eukaryota</taxon>
        <taxon>Viridiplantae</taxon>
        <taxon>Streptophyta</taxon>
        <taxon>Embryophyta</taxon>
        <taxon>Tracheophyta</taxon>
        <taxon>Spermatophyta</taxon>
        <taxon>Magnoliopsida</taxon>
        <taxon>eudicotyledons</taxon>
        <taxon>Gunneridae</taxon>
        <taxon>Pentapetalae</taxon>
        <taxon>rosids</taxon>
        <taxon>fabids</taxon>
        <taxon>Fabales</taxon>
        <taxon>Fabaceae</taxon>
        <taxon>Caesalpinioideae</taxon>
        <taxon>mimosoid clade</taxon>
        <taxon>Acacieae</taxon>
        <taxon>Acacia</taxon>
    </lineage>
</organism>
<dbReference type="PANTHER" id="PTHR34786:SF1">
    <property type="entry name" value="OS09G0504900 PROTEIN"/>
    <property type="match status" value="1"/>
</dbReference>
<feature type="domain" description="Nucleolus and neural progenitor protein-like N-terminal" evidence="2">
    <location>
        <begin position="12"/>
        <end position="163"/>
    </location>
</feature>
<evidence type="ECO:0000259" key="2">
    <source>
        <dbReference type="Pfam" id="PF14780"/>
    </source>
</evidence>
<proteinExistence type="predicted"/>
<dbReference type="Pfam" id="PF14780">
    <property type="entry name" value="NEPRO_N"/>
    <property type="match status" value="1"/>
</dbReference>
<feature type="region of interest" description="Disordered" evidence="1">
    <location>
        <begin position="247"/>
        <end position="308"/>
    </location>
</feature>
<dbReference type="EMBL" id="JAWXYG010000004">
    <property type="protein sequence ID" value="KAK4275496.1"/>
    <property type="molecule type" value="Genomic_DNA"/>
</dbReference>
<name>A0AAE1JRW7_9FABA</name>
<gene>
    <name evidence="3" type="ORF">QN277_018567</name>
</gene>
<evidence type="ECO:0000256" key="1">
    <source>
        <dbReference type="SAM" id="MobiDB-lite"/>
    </source>
</evidence>
<dbReference type="InterPro" id="IPR027951">
    <property type="entry name" value="Nepro_N"/>
</dbReference>
<evidence type="ECO:0000313" key="4">
    <source>
        <dbReference type="Proteomes" id="UP001293593"/>
    </source>
</evidence>
<keyword evidence="4" id="KW-1185">Reference proteome</keyword>
<evidence type="ECO:0000313" key="3">
    <source>
        <dbReference type="EMBL" id="KAK4275496.1"/>
    </source>
</evidence>
<comment type="caution">
    <text evidence="3">The sequence shown here is derived from an EMBL/GenBank/DDBJ whole genome shotgun (WGS) entry which is preliminary data.</text>
</comment>
<sequence length="386" mass="43647">MDSEAETIERRFRSLFGQLQVEYGILERMVHKNKNQHRRCSYFKYLLKVGRDLRLLQSVHLEELVVSCLLVIKGDKPKQKAHLLENLKKRKCNSGRYNFLERILGAARLLAEMVEPMLKAATEVSILLAQSFFMRFSLTIMAILARLRVLVQQILLDMVTLFNMVSSISHKKQSIKIKQEGVEVFREYFPVSEDFVMLECVWKTDKFVLLEKKCKSENASKNEDSGGSIPVQASAINYESIESWLGETESDQHASETNKVDSSVKDEPSHVKGATSDLVNKKEVRSRDDEEGKENPSSNIEGFSFTELPPKDGLQLHASLNSTTKLDSSSSKKVAFVSIKRPKLSTEQALSPLAATVSENRETRNDNEGDTLVNLLSDGIPRNSVF</sequence>
<reference evidence="3" key="1">
    <citation type="submission" date="2023-10" db="EMBL/GenBank/DDBJ databases">
        <title>Chromosome-level genome of the transformable northern wattle, Acacia crassicarpa.</title>
        <authorList>
            <person name="Massaro I."/>
            <person name="Sinha N.R."/>
            <person name="Poethig S."/>
            <person name="Leichty A.R."/>
        </authorList>
    </citation>
    <scope>NUCLEOTIDE SEQUENCE</scope>
    <source>
        <strain evidence="3">Acra3RX</strain>
        <tissue evidence="3">Leaf</tissue>
    </source>
</reference>
<dbReference type="AlphaFoldDB" id="A0AAE1JRW7"/>
<accession>A0AAE1JRW7</accession>
<dbReference type="PANTHER" id="PTHR34786">
    <property type="entry name" value="OS09G0504900 PROTEIN"/>
    <property type="match status" value="1"/>
</dbReference>
<protein>
    <recommendedName>
        <fullName evidence="2">Nucleolus and neural progenitor protein-like N-terminal domain-containing protein</fullName>
    </recommendedName>
</protein>